<keyword evidence="2" id="KW-0472">Membrane</keyword>
<name>A0A5C6AZS3_9BACT</name>
<keyword evidence="2" id="KW-0812">Transmembrane</keyword>
<keyword evidence="2" id="KW-0449">Lipoprotein</keyword>
<keyword evidence="2" id="KW-1134">Transmembrane beta strand</keyword>
<dbReference type="Proteomes" id="UP000320176">
    <property type="component" value="Unassembled WGS sequence"/>
</dbReference>
<dbReference type="RefSeq" id="WP_197454627.1">
    <property type="nucleotide sequence ID" value="NZ_CP151726.1"/>
</dbReference>
<gene>
    <name evidence="4" type="primary">oprM</name>
    <name evidence="4" type="ORF">Pla52n_30620</name>
</gene>
<dbReference type="InterPro" id="IPR003423">
    <property type="entry name" value="OMP_efflux"/>
</dbReference>
<accession>A0A5C6AZS3</accession>
<comment type="similarity">
    <text evidence="1 2">Belongs to the outer membrane factor (OMF) (TC 1.B.17) family.</text>
</comment>
<dbReference type="PANTHER" id="PTHR30203">
    <property type="entry name" value="OUTER MEMBRANE CATION EFFLUX PROTEIN"/>
    <property type="match status" value="1"/>
</dbReference>
<sequence length="520" mass="56780">MLAIPTKTNASLAGTLLALGALSMVLLGGCMVGPNYHRPATPVSPNWSMSDHVRSQGEPAQLGSWWSHFNDPVLENLIGQSLHQNFTLREAGERIIEARARRDIASGNLFPQSQSLDGVYSKSRLSSVTPNFFAFPGVFQPNLFPDSWTVGLNAAWELDFWGRYRRAVESADASLDATCAAYDEARVLMLAEVAQAYVEIRTLENRMAIAQKNLAVQRRTLELAEKKKQAGLATGLDIAQAETNVGQTEAVLPSLEIARRKANHRLCVLLGRPPADLMDEIGFTGQIPHPPHNLAFGIPADLLRRRPDVRRTERELAAQSARIGIAESEFYPHISLTGNLGFAAEDFGDLISSAGHTAAISPNFSWNLLNYGRIKNNVVAEKAAFRAMCNAYHASVLKATQEAEDAQVAFILSFDRADSLFQSVRGASDAVEKSETLYSEGAIDFGRVYVLQSQVLIQQDQLAIAQGQIASNLIELFRSLGGGWSRGTPTVLMSEVSHAEPIVIDSPPPMDWTPAMSEEI</sequence>
<evidence type="ECO:0000313" key="5">
    <source>
        <dbReference type="Proteomes" id="UP000320176"/>
    </source>
</evidence>
<comment type="subcellular location">
    <subcellularLocation>
        <location evidence="2">Cell membrane</location>
        <topology evidence="2">Lipid-anchor</topology>
    </subcellularLocation>
</comment>
<feature type="coiled-coil region" evidence="3">
    <location>
        <begin position="193"/>
        <end position="227"/>
    </location>
</feature>
<evidence type="ECO:0000256" key="3">
    <source>
        <dbReference type="SAM" id="Coils"/>
    </source>
</evidence>
<comment type="caution">
    <text evidence="4">The sequence shown here is derived from an EMBL/GenBank/DDBJ whole genome shotgun (WGS) entry which is preliminary data.</text>
</comment>
<dbReference type="EMBL" id="SJPN01000003">
    <property type="protein sequence ID" value="TWU05017.1"/>
    <property type="molecule type" value="Genomic_DNA"/>
</dbReference>
<evidence type="ECO:0000313" key="4">
    <source>
        <dbReference type="EMBL" id="TWU05017.1"/>
    </source>
</evidence>
<dbReference type="Gene3D" id="2.20.200.10">
    <property type="entry name" value="Outer membrane efflux proteins (OEP)"/>
    <property type="match status" value="1"/>
</dbReference>
<dbReference type="Gene3D" id="1.20.1600.10">
    <property type="entry name" value="Outer membrane efflux proteins (OEP)"/>
    <property type="match status" value="1"/>
</dbReference>
<dbReference type="GO" id="GO:0005886">
    <property type="term" value="C:plasma membrane"/>
    <property type="evidence" value="ECO:0007669"/>
    <property type="project" value="UniProtKB-SubCell"/>
</dbReference>
<dbReference type="AlphaFoldDB" id="A0A5C6AZS3"/>
<organism evidence="4 5">
    <name type="scientific">Stieleria varia</name>
    <dbReference type="NCBI Taxonomy" id="2528005"/>
    <lineage>
        <taxon>Bacteria</taxon>
        <taxon>Pseudomonadati</taxon>
        <taxon>Planctomycetota</taxon>
        <taxon>Planctomycetia</taxon>
        <taxon>Pirellulales</taxon>
        <taxon>Pirellulaceae</taxon>
        <taxon>Stieleria</taxon>
    </lineage>
</organism>
<dbReference type="PANTHER" id="PTHR30203:SF25">
    <property type="entry name" value="OUTER MEMBRANE PROTEIN-RELATED"/>
    <property type="match status" value="1"/>
</dbReference>
<dbReference type="PROSITE" id="PS51257">
    <property type="entry name" value="PROKAR_LIPOPROTEIN"/>
    <property type="match status" value="1"/>
</dbReference>
<proteinExistence type="inferred from homology"/>
<keyword evidence="5" id="KW-1185">Reference proteome</keyword>
<dbReference type="SUPFAM" id="SSF56954">
    <property type="entry name" value="Outer membrane efflux proteins (OEP)"/>
    <property type="match status" value="1"/>
</dbReference>
<keyword evidence="3" id="KW-0175">Coiled coil</keyword>
<evidence type="ECO:0000256" key="2">
    <source>
        <dbReference type="RuleBase" id="RU362097"/>
    </source>
</evidence>
<dbReference type="NCBIfam" id="TIGR01845">
    <property type="entry name" value="outer_NodT"/>
    <property type="match status" value="1"/>
</dbReference>
<keyword evidence="2" id="KW-0564">Palmitate</keyword>
<dbReference type="Pfam" id="PF02321">
    <property type="entry name" value="OEP"/>
    <property type="match status" value="2"/>
</dbReference>
<reference evidence="4 5" key="1">
    <citation type="submission" date="2019-02" db="EMBL/GenBank/DDBJ databases">
        <title>Deep-cultivation of Planctomycetes and their phenomic and genomic characterization uncovers novel biology.</title>
        <authorList>
            <person name="Wiegand S."/>
            <person name="Jogler M."/>
            <person name="Boedeker C."/>
            <person name="Pinto D."/>
            <person name="Vollmers J."/>
            <person name="Rivas-Marin E."/>
            <person name="Kohn T."/>
            <person name="Peeters S.H."/>
            <person name="Heuer A."/>
            <person name="Rast P."/>
            <person name="Oberbeckmann S."/>
            <person name="Bunk B."/>
            <person name="Jeske O."/>
            <person name="Meyerdierks A."/>
            <person name="Storesund J.E."/>
            <person name="Kallscheuer N."/>
            <person name="Luecker S."/>
            <person name="Lage O.M."/>
            <person name="Pohl T."/>
            <person name="Merkel B.J."/>
            <person name="Hornburger P."/>
            <person name="Mueller R.-W."/>
            <person name="Bruemmer F."/>
            <person name="Labrenz M."/>
            <person name="Spormann A.M."/>
            <person name="Op Den Camp H."/>
            <person name="Overmann J."/>
            <person name="Amann R."/>
            <person name="Jetten M.S.M."/>
            <person name="Mascher T."/>
            <person name="Medema M.H."/>
            <person name="Devos D.P."/>
            <person name="Kaster A.-K."/>
            <person name="Ovreas L."/>
            <person name="Rohde M."/>
            <person name="Galperin M.Y."/>
            <person name="Jogler C."/>
        </authorList>
    </citation>
    <scope>NUCLEOTIDE SEQUENCE [LARGE SCALE GENOMIC DNA]</scope>
    <source>
        <strain evidence="4 5">Pla52n</strain>
    </source>
</reference>
<dbReference type="InterPro" id="IPR010131">
    <property type="entry name" value="MdtP/NodT-like"/>
</dbReference>
<dbReference type="GO" id="GO:0015562">
    <property type="term" value="F:efflux transmembrane transporter activity"/>
    <property type="evidence" value="ECO:0007669"/>
    <property type="project" value="InterPro"/>
</dbReference>
<evidence type="ECO:0000256" key="1">
    <source>
        <dbReference type="ARBA" id="ARBA00007613"/>
    </source>
</evidence>
<protein>
    <submittedName>
        <fullName evidence="4">Outer membrane protein OprM</fullName>
    </submittedName>
</protein>